<dbReference type="Gene3D" id="2.60.120.260">
    <property type="entry name" value="Galactose-binding domain-like"/>
    <property type="match status" value="1"/>
</dbReference>
<dbReference type="InterPro" id="IPR012341">
    <property type="entry name" value="6hp_glycosidase-like_sf"/>
</dbReference>
<feature type="domain" description="Glycosyl hydrolase family 95 catalytic" evidence="3">
    <location>
        <begin position="412"/>
        <end position="813"/>
    </location>
</feature>
<proteinExistence type="predicted"/>
<evidence type="ECO:0000313" key="4">
    <source>
        <dbReference type="EMBL" id="KAB1867725.1"/>
    </source>
</evidence>
<dbReference type="GO" id="GO:0016787">
    <property type="term" value="F:hydrolase activity"/>
    <property type="evidence" value="ECO:0007669"/>
    <property type="project" value="UniProtKB-KW"/>
</dbReference>
<dbReference type="EMBL" id="WAAO01000001">
    <property type="protein sequence ID" value="KAB1867725.1"/>
    <property type="molecule type" value="Genomic_DNA"/>
</dbReference>
<protein>
    <submittedName>
        <fullName evidence="4">Glycosyl hydrolase</fullName>
    </submittedName>
</protein>
<dbReference type="Gene3D" id="2.70.98.50">
    <property type="entry name" value="putative glycoside hydrolase family protein from bacillus halodurans"/>
    <property type="match status" value="1"/>
</dbReference>
<organism evidence="4 5">
    <name type="scientific">Microbacterium algeriense</name>
    <dbReference type="NCBI Taxonomy" id="2615184"/>
    <lineage>
        <taxon>Bacteria</taxon>
        <taxon>Bacillati</taxon>
        <taxon>Actinomycetota</taxon>
        <taxon>Actinomycetes</taxon>
        <taxon>Micrococcales</taxon>
        <taxon>Microbacteriaceae</taxon>
        <taxon>Microbacterium</taxon>
    </lineage>
</organism>
<dbReference type="SUPFAM" id="SSF49785">
    <property type="entry name" value="Galactose-binding domain-like"/>
    <property type="match status" value="1"/>
</dbReference>
<dbReference type="PANTHER" id="PTHR31084:SF0">
    <property type="entry name" value="ALPHA-L-FUCOSIDASE 2"/>
    <property type="match status" value="1"/>
</dbReference>
<dbReference type="SUPFAM" id="SSF48208">
    <property type="entry name" value="Six-hairpin glycosidases"/>
    <property type="match status" value="1"/>
</dbReference>
<keyword evidence="5" id="KW-1185">Reference proteome</keyword>
<comment type="caution">
    <text evidence="4">The sequence shown here is derived from an EMBL/GenBank/DDBJ whole genome shotgun (WGS) entry which is preliminary data.</text>
</comment>
<evidence type="ECO:0000259" key="1">
    <source>
        <dbReference type="Pfam" id="PF14498"/>
    </source>
</evidence>
<dbReference type="PANTHER" id="PTHR31084">
    <property type="entry name" value="ALPHA-L-FUCOSIDASE 2"/>
    <property type="match status" value="1"/>
</dbReference>
<dbReference type="InterPro" id="IPR008979">
    <property type="entry name" value="Galactose-bd-like_sf"/>
</dbReference>
<evidence type="ECO:0000313" key="5">
    <source>
        <dbReference type="Proteomes" id="UP000478836"/>
    </source>
</evidence>
<gene>
    <name evidence="4" type="ORF">F6A08_06540</name>
</gene>
<dbReference type="InterPro" id="IPR054363">
    <property type="entry name" value="GH95_cat"/>
</dbReference>
<name>A0ABQ6VBI2_9MICO</name>
<dbReference type="Gene3D" id="1.50.10.10">
    <property type="match status" value="1"/>
</dbReference>
<accession>A0ABQ6VBI2</accession>
<reference evidence="5" key="1">
    <citation type="submission" date="2019-09" db="EMBL/GenBank/DDBJ databases">
        <title>Whole genome sequencing of Microbacterium maritypicum.</title>
        <authorList>
            <person name="Lenchi N."/>
        </authorList>
    </citation>
    <scope>NUCLEOTIDE SEQUENCE [LARGE SCALE GENOMIC DNA]</scope>
    <source>
        <strain evidence="5">G1</strain>
    </source>
</reference>
<dbReference type="Pfam" id="PF21307">
    <property type="entry name" value="Glyco_hydro_95_C"/>
    <property type="match status" value="1"/>
</dbReference>
<evidence type="ECO:0000259" key="3">
    <source>
        <dbReference type="Pfam" id="PF22124"/>
    </source>
</evidence>
<evidence type="ECO:0000259" key="2">
    <source>
        <dbReference type="Pfam" id="PF21307"/>
    </source>
</evidence>
<dbReference type="InterPro" id="IPR008928">
    <property type="entry name" value="6-hairpin_glycosidase_sf"/>
</dbReference>
<feature type="domain" description="Alpha fucosidase A-like C-terminal" evidence="2">
    <location>
        <begin position="816"/>
        <end position="867"/>
    </location>
</feature>
<dbReference type="Proteomes" id="UP000478836">
    <property type="component" value="Unassembled WGS sequence"/>
</dbReference>
<sequence>MIAPSPAAAAVMSAGSEALTAAGPGDALPAGSLRYTAPATAWESQALPIGNGRLGAMMFAGTTEELIQFNENSLWGGLNDYDNALAGQPDSAYDTSITGFGSYRDFGAVRVALGAVPKVTAVGGPYQDSSSGETVAQTYDGRTTTKWCIIGPPSHVIWQAELATPQATASYSLTSANDVPERDPQQWTLSGSDDGAAWTPLDARTGAPFEQRGMTKTYTFENTTSYRFYRLDFVPKAGVSHFQIAEIALAGISLAAAAPVADYRRSLDPRTGVHESRHSTTGGTMTREALAVRDPDVLAFRYETDDPDGFTAVVSLTSAQGAVTTADAAAARLGFAGEMANRLGHAATLRIADTDGTVTGSGSALRVERASRMTLLLDARTDYRLSAADGWRGEDPQRGIDASLTAAAAVPYADMRAAHIARFSEVMDRASITWGESEAGVLALPVDQRLTRYAGGGDDPSLEQALVGYGRYLLASSSRPGGLPANLQGLWNDSNTPAWASDYHTNINVQMNYWGAETMNLSETHEALAEFIRQVAVPSRVATRNAFGQNVRGWTARTSQSIFGGNAWEWNTVSSAWYAQHLYEHWAFTQDLSYLRDLAYPLIKEICEFWQDRLKALPDGTLVSPLGWSPEHGPREDGVMHDQQIVWDLFQNYLDCAEALGVDADERATVADLQARLAPNRIGSWGQLQEWQTDRDDPADTHRHTSHLFAVYPGRQITSATPELQAAALVSLKARCNEQPGVPFTESSVIGDSRRSWTWPWRAALFARLGDGDRARSMLRGLLRYNTLSNLYATHPPFQIDGNLGIVGAVAEFVLQSHEGFIHLLPALPTAWPAGAFAGLRARGGYEVSAEWADGKVTSFQVVADRAPDSRPIRVRVNGQDRIVRPALAASGTTQDLGEWQAPAVTTSVDVRCTGPRAVLAVTATNLEAVPTDITITTAYGARTFTAVKPGGNAFHAFTTRARTIPAGSVAVTRTATIDGVATTNRSEVAYSQSTC</sequence>
<dbReference type="Pfam" id="PF14498">
    <property type="entry name" value="Glyco_hyd_65N_2"/>
    <property type="match status" value="2"/>
</dbReference>
<dbReference type="InterPro" id="IPR027414">
    <property type="entry name" value="GH95_N_dom"/>
</dbReference>
<keyword evidence="4" id="KW-0378">Hydrolase</keyword>
<dbReference type="InterPro" id="IPR049053">
    <property type="entry name" value="AFCA-like_C"/>
</dbReference>
<dbReference type="Pfam" id="PF22124">
    <property type="entry name" value="Glyco_hydro_95_cat"/>
    <property type="match status" value="1"/>
</dbReference>
<feature type="domain" description="Glycosyl hydrolase family 95 N-terminal" evidence="1">
    <location>
        <begin position="249"/>
        <end position="384"/>
    </location>
</feature>
<feature type="domain" description="Glycosyl hydrolase family 95 N-terminal" evidence="1">
    <location>
        <begin position="33"/>
        <end position="81"/>
    </location>
</feature>